<dbReference type="EMBL" id="CAJNNV010006848">
    <property type="protein sequence ID" value="CAE8594173.1"/>
    <property type="molecule type" value="Genomic_DNA"/>
</dbReference>
<proteinExistence type="predicted"/>
<reference evidence="2" key="1">
    <citation type="submission" date="2021-02" db="EMBL/GenBank/DDBJ databases">
        <authorList>
            <person name="Dougan E. K."/>
            <person name="Rhodes N."/>
            <person name="Thang M."/>
            <person name="Chan C."/>
        </authorList>
    </citation>
    <scope>NUCLEOTIDE SEQUENCE</scope>
</reference>
<feature type="chain" id="PRO_5032964585" evidence="1">
    <location>
        <begin position="19"/>
        <end position="90"/>
    </location>
</feature>
<dbReference type="Proteomes" id="UP000654075">
    <property type="component" value="Unassembled WGS sequence"/>
</dbReference>
<organism evidence="2 3">
    <name type="scientific">Polarella glacialis</name>
    <name type="common">Dinoflagellate</name>
    <dbReference type="NCBI Taxonomy" id="89957"/>
    <lineage>
        <taxon>Eukaryota</taxon>
        <taxon>Sar</taxon>
        <taxon>Alveolata</taxon>
        <taxon>Dinophyceae</taxon>
        <taxon>Suessiales</taxon>
        <taxon>Suessiaceae</taxon>
        <taxon>Polarella</taxon>
    </lineage>
</organism>
<name>A0A813E994_POLGL</name>
<evidence type="ECO:0000313" key="3">
    <source>
        <dbReference type="Proteomes" id="UP000654075"/>
    </source>
</evidence>
<evidence type="ECO:0000256" key="1">
    <source>
        <dbReference type="SAM" id="SignalP"/>
    </source>
</evidence>
<keyword evidence="3" id="KW-1185">Reference proteome</keyword>
<keyword evidence="1" id="KW-0732">Signal</keyword>
<feature type="signal peptide" evidence="1">
    <location>
        <begin position="1"/>
        <end position="18"/>
    </location>
</feature>
<evidence type="ECO:0000313" key="2">
    <source>
        <dbReference type="EMBL" id="CAE8594173.1"/>
    </source>
</evidence>
<comment type="caution">
    <text evidence="2">The sequence shown here is derived from an EMBL/GenBank/DDBJ whole genome shotgun (WGS) entry which is preliminary data.</text>
</comment>
<accession>A0A813E994</accession>
<gene>
    <name evidence="2" type="ORF">PGLA1383_LOCUS12742</name>
</gene>
<protein>
    <submittedName>
        <fullName evidence="2">Uncharacterized protein</fullName>
    </submittedName>
</protein>
<dbReference type="AlphaFoldDB" id="A0A813E994"/>
<sequence>MARAAVFVVCSLLCLASAAYCGSEQDESCRAVDDEASLLATHRRIHAREANTTAPCQDICLFFTGGTCCDPNKRCEVVTSIHGRSMECTD</sequence>